<dbReference type="Pfam" id="PF04519">
    <property type="entry name" value="Bactofilin"/>
    <property type="match status" value="1"/>
</dbReference>
<keyword evidence="2" id="KW-1185">Reference proteome</keyword>
<dbReference type="InterPro" id="IPR007607">
    <property type="entry name" value="BacA/B"/>
</dbReference>
<dbReference type="RefSeq" id="WP_073151713.1">
    <property type="nucleotide sequence ID" value="NZ_FQVL01000001.1"/>
</dbReference>
<reference evidence="1 2" key="1">
    <citation type="submission" date="2016-11" db="EMBL/GenBank/DDBJ databases">
        <authorList>
            <person name="Jaros S."/>
            <person name="Januszkiewicz K."/>
            <person name="Wedrychowicz H."/>
        </authorList>
    </citation>
    <scope>NUCLEOTIDE SEQUENCE [LARGE SCALE GENOMIC DNA]</scope>
    <source>
        <strain evidence="1 2">DSM 44666</strain>
    </source>
</reference>
<dbReference type="AlphaFoldDB" id="A0A1M4TTG0"/>
<gene>
    <name evidence="1" type="ORF">SAMN05444392_101633</name>
</gene>
<accession>A0A1M4TTG0</accession>
<sequence>MEEKGFIHDDSTNLNVGDASQVHINGSGQITGDVRGKSIQINGTGKITGSVESETFHISGTSKVLGSVRTNSLVCHGYSTINGGLVGEEVKVTGVIQVGKSSKIKQLSLHGHAKFEEDLEAHTLYAPGILSVQGNFRGHQLQSFGSLQVQKDCEVEEFKSRGVLKINGLLNAETIEIMPYTNSKIQEIGGQNIKIQYPNDYLFQTMIKKFFDWSGILEVDVIEGEEIYLECTKAKIVRGNRITIGRNCQIESVEYKDSLEILENAHVDNQQKMND</sequence>
<evidence type="ECO:0000313" key="2">
    <source>
        <dbReference type="Proteomes" id="UP000184476"/>
    </source>
</evidence>
<dbReference type="Proteomes" id="UP000184476">
    <property type="component" value="Unassembled WGS sequence"/>
</dbReference>
<name>A0A1M4TTG0_9BACL</name>
<dbReference type="EMBL" id="FQVL01000001">
    <property type="protein sequence ID" value="SHE47733.1"/>
    <property type="molecule type" value="Genomic_DNA"/>
</dbReference>
<dbReference type="STRING" id="112248.SAMN05444392_101633"/>
<evidence type="ECO:0000313" key="1">
    <source>
        <dbReference type="EMBL" id="SHE47733.1"/>
    </source>
</evidence>
<dbReference type="OrthoDB" id="1730007at2"/>
<proteinExistence type="predicted"/>
<protein>
    <submittedName>
        <fullName evidence="1">Polymer-forming protein</fullName>
    </submittedName>
</protein>
<organism evidence="1 2">
    <name type="scientific">Seinonella peptonophila</name>
    <dbReference type="NCBI Taxonomy" id="112248"/>
    <lineage>
        <taxon>Bacteria</taxon>
        <taxon>Bacillati</taxon>
        <taxon>Bacillota</taxon>
        <taxon>Bacilli</taxon>
        <taxon>Bacillales</taxon>
        <taxon>Thermoactinomycetaceae</taxon>
        <taxon>Seinonella</taxon>
    </lineage>
</organism>